<comment type="caution">
    <text evidence="8">The sequence shown here is derived from an EMBL/GenBank/DDBJ whole genome shotgun (WGS) entry which is preliminary data.</text>
</comment>
<evidence type="ECO:0000313" key="8">
    <source>
        <dbReference type="EMBL" id="TSE26123.1"/>
    </source>
</evidence>
<evidence type="ECO:0000256" key="4">
    <source>
        <dbReference type="ARBA" id="ARBA00023136"/>
    </source>
</evidence>
<evidence type="ECO:0000256" key="2">
    <source>
        <dbReference type="ARBA" id="ARBA00022692"/>
    </source>
</evidence>
<feature type="transmembrane region" description="Helical" evidence="6">
    <location>
        <begin position="71"/>
        <end position="93"/>
    </location>
</feature>
<sequence>MQWLVLGLIVFLGVHSVRIVADDWRTQVIGRVGLGAWKAAVSLASLAGLALLAWGYALARQAPVVLWDPPLATRHAAALLTLLAFVLLVAAYVPGNWLKVRLRHPMVLGVKLWAFAHLLANGTLADLLLFGGFLVWAVFDYRAARRRGDGPPAAADDGSEDDTPDTEPDPRHVVSPVATVATLVAGVVAWAAFAFWLHAALFGVAPFGR</sequence>
<evidence type="ECO:0000259" key="7">
    <source>
        <dbReference type="Pfam" id="PF07298"/>
    </source>
</evidence>
<name>A0A554WRD2_9BURK</name>
<evidence type="ECO:0000313" key="9">
    <source>
        <dbReference type="Proteomes" id="UP000320225"/>
    </source>
</evidence>
<dbReference type="Pfam" id="PF07298">
    <property type="entry name" value="NnrU"/>
    <property type="match status" value="1"/>
</dbReference>
<keyword evidence="4 6" id="KW-0472">Membrane</keyword>
<feature type="region of interest" description="Disordered" evidence="5">
    <location>
        <begin position="147"/>
        <end position="171"/>
    </location>
</feature>
<evidence type="ECO:0000256" key="6">
    <source>
        <dbReference type="SAM" id="Phobius"/>
    </source>
</evidence>
<protein>
    <submittedName>
        <fullName evidence="8">NnrU protein</fullName>
    </submittedName>
</protein>
<dbReference type="GO" id="GO:0016020">
    <property type="term" value="C:membrane"/>
    <property type="evidence" value="ECO:0007669"/>
    <property type="project" value="UniProtKB-SubCell"/>
</dbReference>
<reference evidence="8 9" key="1">
    <citation type="submission" date="2019-07" db="EMBL/GenBank/DDBJ databases">
        <title>Tepidimonas sediminis YIM 72259 draft genome.</title>
        <authorList>
            <person name="Da Costa M.S."/>
            <person name="Froufe H.J.C."/>
            <person name="Egas C."/>
            <person name="Albuquerque L."/>
        </authorList>
    </citation>
    <scope>NUCLEOTIDE SEQUENCE [LARGE SCALE GENOMIC DNA]</scope>
    <source>
        <strain evidence="8 9">YIM 72259</strain>
    </source>
</reference>
<proteinExistence type="predicted"/>
<feature type="transmembrane region" description="Helical" evidence="6">
    <location>
        <begin position="40"/>
        <end position="59"/>
    </location>
</feature>
<evidence type="ECO:0000256" key="1">
    <source>
        <dbReference type="ARBA" id="ARBA00004141"/>
    </source>
</evidence>
<dbReference type="Proteomes" id="UP000320225">
    <property type="component" value="Unassembled WGS sequence"/>
</dbReference>
<dbReference type="EMBL" id="VJND01000004">
    <property type="protein sequence ID" value="TSE26123.1"/>
    <property type="molecule type" value="Genomic_DNA"/>
</dbReference>
<keyword evidence="2 6" id="KW-0812">Transmembrane</keyword>
<dbReference type="AlphaFoldDB" id="A0A554WRD2"/>
<keyword evidence="3 6" id="KW-1133">Transmembrane helix</keyword>
<evidence type="ECO:0000256" key="3">
    <source>
        <dbReference type="ARBA" id="ARBA00022989"/>
    </source>
</evidence>
<feature type="transmembrane region" description="Helical" evidence="6">
    <location>
        <begin position="113"/>
        <end position="139"/>
    </location>
</feature>
<gene>
    <name evidence="8" type="ORF">Tsedi_00936</name>
</gene>
<keyword evidence="9" id="KW-1185">Reference proteome</keyword>
<accession>A0A554WRD2</accession>
<dbReference type="InterPro" id="IPR009915">
    <property type="entry name" value="NnrU_dom"/>
</dbReference>
<dbReference type="RefSeq" id="WP_143894307.1">
    <property type="nucleotide sequence ID" value="NZ_VJND01000004.1"/>
</dbReference>
<feature type="compositionally biased region" description="Acidic residues" evidence="5">
    <location>
        <begin position="157"/>
        <end position="167"/>
    </location>
</feature>
<dbReference type="OrthoDB" id="5293641at2"/>
<feature type="domain" description="NnrU" evidence="7">
    <location>
        <begin position="4"/>
        <end position="206"/>
    </location>
</feature>
<feature type="transmembrane region" description="Helical" evidence="6">
    <location>
        <begin position="180"/>
        <end position="205"/>
    </location>
</feature>
<comment type="subcellular location">
    <subcellularLocation>
        <location evidence="1">Membrane</location>
        <topology evidence="1">Multi-pass membrane protein</topology>
    </subcellularLocation>
</comment>
<evidence type="ECO:0000256" key="5">
    <source>
        <dbReference type="SAM" id="MobiDB-lite"/>
    </source>
</evidence>
<organism evidence="8 9">
    <name type="scientific">Tepidimonas sediminis</name>
    <dbReference type="NCBI Taxonomy" id="2588941"/>
    <lineage>
        <taxon>Bacteria</taxon>
        <taxon>Pseudomonadati</taxon>
        <taxon>Pseudomonadota</taxon>
        <taxon>Betaproteobacteria</taxon>
        <taxon>Burkholderiales</taxon>
        <taxon>Tepidimonas</taxon>
    </lineage>
</organism>